<dbReference type="NCBIfam" id="TIGR03293">
    <property type="entry name" value="PhnG_redo"/>
    <property type="match status" value="1"/>
</dbReference>
<keyword evidence="2" id="KW-1185">Reference proteome</keyword>
<dbReference type="GO" id="GO:0015716">
    <property type="term" value="P:organic phosphonate transport"/>
    <property type="evidence" value="ECO:0007669"/>
    <property type="project" value="InterPro"/>
</dbReference>
<gene>
    <name evidence="1" type="ORF">GCM10011575_34350</name>
</gene>
<protein>
    <submittedName>
        <fullName evidence="1">Protein phnG</fullName>
    </submittedName>
</protein>
<proteinExistence type="predicted"/>
<evidence type="ECO:0000313" key="2">
    <source>
        <dbReference type="Proteomes" id="UP000613840"/>
    </source>
</evidence>
<comment type="caution">
    <text evidence="1">The sequence shown here is derived from an EMBL/GenBank/DDBJ whole genome shotgun (WGS) entry which is preliminary data.</text>
</comment>
<organism evidence="1 2">
    <name type="scientific">Microlunatus endophyticus</name>
    <dbReference type="NCBI Taxonomy" id="1716077"/>
    <lineage>
        <taxon>Bacteria</taxon>
        <taxon>Bacillati</taxon>
        <taxon>Actinomycetota</taxon>
        <taxon>Actinomycetes</taxon>
        <taxon>Propionibacteriales</taxon>
        <taxon>Propionibacteriaceae</taxon>
        <taxon>Microlunatus</taxon>
    </lineage>
</organism>
<reference evidence="1" key="1">
    <citation type="journal article" date="2014" name="Int. J. Syst. Evol. Microbiol.">
        <title>Complete genome sequence of Corynebacterium casei LMG S-19264T (=DSM 44701T), isolated from a smear-ripened cheese.</title>
        <authorList>
            <consortium name="US DOE Joint Genome Institute (JGI-PGF)"/>
            <person name="Walter F."/>
            <person name="Albersmeier A."/>
            <person name="Kalinowski J."/>
            <person name="Ruckert C."/>
        </authorList>
    </citation>
    <scope>NUCLEOTIDE SEQUENCE</scope>
    <source>
        <strain evidence="1">CGMCC 4.7306</strain>
    </source>
</reference>
<accession>A0A917SDS0</accession>
<dbReference type="Proteomes" id="UP000613840">
    <property type="component" value="Unassembled WGS sequence"/>
</dbReference>
<dbReference type="InterPro" id="IPR009609">
    <property type="entry name" value="Phosphonate_metab_PhnG"/>
</dbReference>
<name>A0A917SDS0_9ACTN</name>
<evidence type="ECO:0000313" key="1">
    <source>
        <dbReference type="EMBL" id="GGL73146.1"/>
    </source>
</evidence>
<dbReference type="EMBL" id="BMMZ01000009">
    <property type="protein sequence ID" value="GGL73146.1"/>
    <property type="molecule type" value="Genomic_DNA"/>
</dbReference>
<sequence length="169" mass="17731">MSEATAQEAEEIAMRQRAAGVLAGASTAELAECWNAWPNRPEVEYLRGPESGLVMVQGRIGGSGDRFNLGEATVVRATALVRGGGLATECVGTSYVLGSDPDHAGLAAVFQALLADPGQRDLVLQQVIEPLQSRQATVDAGSRAQARATTVNFFTVARENSGGVEEDDE</sequence>
<dbReference type="GO" id="GO:0019634">
    <property type="term" value="P:organic phosphonate metabolic process"/>
    <property type="evidence" value="ECO:0007669"/>
    <property type="project" value="InterPro"/>
</dbReference>
<dbReference type="Pfam" id="PF06754">
    <property type="entry name" value="PhnG"/>
    <property type="match status" value="1"/>
</dbReference>
<reference evidence="1" key="2">
    <citation type="submission" date="2020-09" db="EMBL/GenBank/DDBJ databases">
        <authorList>
            <person name="Sun Q."/>
            <person name="Zhou Y."/>
        </authorList>
    </citation>
    <scope>NUCLEOTIDE SEQUENCE</scope>
    <source>
        <strain evidence="1">CGMCC 4.7306</strain>
    </source>
</reference>
<dbReference type="RefSeq" id="WP_229670213.1">
    <property type="nucleotide sequence ID" value="NZ_BMMZ01000009.1"/>
</dbReference>
<dbReference type="AlphaFoldDB" id="A0A917SDS0"/>